<gene>
    <name evidence="2" type="primary">LOC142172853</name>
</gene>
<sequence length="349" mass="39548">MTNDNINQVVSMVTVNASSSRTTPAALAPTEKPGKIFGIDFKRWQQKMFFYLTTLSLQKFIKEDVPVLSNETPETERFLVIEAWKHSDFLCKNYILSGMEDALYNVYSGVETSKELWIALEKKYKTEDGGLKKFVAAKFLDYKMVDSKSVITQVQELQVIIHDLLAEGLVINEAAMIEKLPLLWKDFKNYLTHKRKEMSLEDLIVRLIIKEDNKATEKRGRGNSIIMGANIVEENKKRKKSSGPKYNPSKKRFSGNCYNYGKIGYKSTKCRAPKKDKKKGQANMVEKHDDVNDLCAMLSECNLVGNPKEWWIDSGATRHVCAVKEAFATYTPVGPDETISMGNAAKGQD</sequence>
<reference evidence="1" key="1">
    <citation type="journal article" date="2014" name="Nat. Commun.">
        <title>The tobacco genome sequence and its comparison with those of tomato and potato.</title>
        <authorList>
            <person name="Sierro N."/>
            <person name="Battey J.N."/>
            <person name="Ouadi S."/>
            <person name="Bakaher N."/>
            <person name="Bovet L."/>
            <person name="Willig A."/>
            <person name="Goepfert S."/>
            <person name="Peitsch M.C."/>
            <person name="Ivanov N.V."/>
        </authorList>
    </citation>
    <scope>NUCLEOTIDE SEQUENCE [LARGE SCALE GENOMIC DNA]</scope>
</reference>
<evidence type="ECO:0000313" key="1">
    <source>
        <dbReference type="Proteomes" id="UP000790787"/>
    </source>
</evidence>
<accession>A0AC58T611</accession>
<name>A0AC58T611_TOBAC</name>
<keyword evidence="1" id="KW-1185">Reference proteome</keyword>
<protein>
    <submittedName>
        <fullName evidence="2">Uncharacterized protein LOC142172853</fullName>
    </submittedName>
</protein>
<dbReference type="RefSeq" id="XP_075092618.1">
    <property type="nucleotide sequence ID" value="XM_075236517.1"/>
</dbReference>
<reference evidence="2" key="2">
    <citation type="submission" date="2025-08" db="UniProtKB">
        <authorList>
            <consortium name="RefSeq"/>
        </authorList>
    </citation>
    <scope>IDENTIFICATION</scope>
    <source>
        <tissue evidence="2">Leaf</tissue>
    </source>
</reference>
<proteinExistence type="predicted"/>
<dbReference type="Proteomes" id="UP000790787">
    <property type="component" value="Chromosome 18"/>
</dbReference>
<organism evidence="1 2">
    <name type="scientific">Nicotiana tabacum</name>
    <name type="common">Common tobacco</name>
    <dbReference type="NCBI Taxonomy" id="4097"/>
    <lineage>
        <taxon>Eukaryota</taxon>
        <taxon>Viridiplantae</taxon>
        <taxon>Streptophyta</taxon>
        <taxon>Embryophyta</taxon>
        <taxon>Tracheophyta</taxon>
        <taxon>Spermatophyta</taxon>
        <taxon>Magnoliopsida</taxon>
        <taxon>eudicotyledons</taxon>
        <taxon>Gunneridae</taxon>
        <taxon>Pentapetalae</taxon>
        <taxon>asterids</taxon>
        <taxon>lamiids</taxon>
        <taxon>Solanales</taxon>
        <taxon>Solanaceae</taxon>
        <taxon>Nicotianoideae</taxon>
        <taxon>Nicotianeae</taxon>
        <taxon>Nicotiana</taxon>
    </lineage>
</organism>
<evidence type="ECO:0000313" key="2">
    <source>
        <dbReference type="RefSeq" id="XP_075092618.1"/>
    </source>
</evidence>